<gene>
    <name evidence="2" type="ORF">QYE76_014694</name>
</gene>
<dbReference type="EMBL" id="JAUUTY010000001">
    <property type="protein sequence ID" value="KAK1697997.1"/>
    <property type="molecule type" value="Genomic_DNA"/>
</dbReference>
<evidence type="ECO:0000256" key="1">
    <source>
        <dbReference type="SAM" id="MobiDB-lite"/>
    </source>
</evidence>
<dbReference type="PANTHER" id="PTHR31325">
    <property type="entry name" value="OS01G0798800 PROTEIN-RELATED"/>
    <property type="match status" value="1"/>
</dbReference>
<dbReference type="AlphaFoldDB" id="A0AAD8X8E9"/>
<comment type="caution">
    <text evidence="2">The sequence shown here is derived from an EMBL/GenBank/DDBJ whole genome shotgun (WGS) entry which is preliminary data.</text>
</comment>
<feature type="compositionally biased region" description="Polar residues" evidence="1">
    <location>
        <begin position="145"/>
        <end position="154"/>
    </location>
</feature>
<organism evidence="2 3">
    <name type="scientific">Lolium multiflorum</name>
    <name type="common">Italian ryegrass</name>
    <name type="synonym">Lolium perenne subsp. multiflorum</name>
    <dbReference type="NCBI Taxonomy" id="4521"/>
    <lineage>
        <taxon>Eukaryota</taxon>
        <taxon>Viridiplantae</taxon>
        <taxon>Streptophyta</taxon>
        <taxon>Embryophyta</taxon>
        <taxon>Tracheophyta</taxon>
        <taxon>Spermatophyta</taxon>
        <taxon>Magnoliopsida</taxon>
        <taxon>Liliopsida</taxon>
        <taxon>Poales</taxon>
        <taxon>Poaceae</taxon>
        <taxon>BOP clade</taxon>
        <taxon>Pooideae</taxon>
        <taxon>Poodae</taxon>
        <taxon>Poeae</taxon>
        <taxon>Poeae Chloroplast Group 2 (Poeae type)</taxon>
        <taxon>Loliodinae</taxon>
        <taxon>Loliinae</taxon>
        <taxon>Lolium</taxon>
    </lineage>
</organism>
<dbReference type="InterPro" id="IPR007658">
    <property type="entry name" value="DUF594"/>
</dbReference>
<feature type="region of interest" description="Disordered" evidence="1">
    <location>
        <begin position="110"/>
        <end position="163"/>
    </location>
</feature>
<keyword evidence="3" id="KW-1185">Reference proteome</keyword>
<dbReference type="Pfam" id="PF04578">
    <property type="entry name" value="DUF594"/>
    <property type="match status" value="1"/>
</dbReference>
<evidence type="ECO:0000313" key="3">
    <source>
        <dbReference type="Proteomes" id="UP001231189"/>
    </source>
</evidence>
<proteinExistence type="predicted"/>
<evidence type="ECO:0000313" key="2">
    <source>
        <dbReference type="EMBL" id="KAK1697997.1"/>
    </source>
</evidence>
<reference evidence="2" key="1">
    <citation type="submission" date="2023-07" db="EMBL/GenBank/DDBJ databases">
        <title>A chromosome-level genome assembly of Lolium multiflorum.</title>
        <authorList>
            <person name="Chen Y."/>
            <person name="Copetti D."/>
            <person name="Kolliker R."/>
            <person name="Studer B."/>
        </authorList>
    </citation>
    <scope>NUCLEOTIDE SEQUENCE</scope>
    <source>
        <strain evidence="2">02402/16</strain>
        <tissue evidence="2">Leaf</tissue>
    </source>
</reference>
<feature type="compositionally biased region" description="Acidic residues" evidence="1">
    <location>
        <begin position="121"/>
        <end position="138"/>
    </location>
</feature>
<sequence>MDTVKSTPAVPTHEVVHTAEVDQPVTFRERTYTITHIPEACRLAEELMKLGEEARWKVIRGVWVEMLCYSASRCRGYLHAKSLGEGREYLTTVWLLWAFLGMETLASMIQSPEPTEKEDINYDDDDEEEEGEEEEEEEEKKKEGASTSQVQGQADQPVEMCPV</sequence>
<dbReference type="Proteomes" id="UP001231189">
    <property type="component" value="Unassembled WGS sequence"/>
</dbReference>
<accession>A0AAD8X8E9</accession>
<name>A0AAD8X8E9_LOLMU</name>
<protein>
    <submittedName>
        <fullName evidence="2">Uncharacterized protein</fullName>
    </submittedName>
</protein>